<dbReference type="InterPro" id="IPR036236">
    <property type="entry name" value="Znf_C2H2_sf"/>
</dbReference>
<dbReference type="GO" id="GO:0008270">
    <property type="term" value="F:zinc ion binding"/>
    <property type="evidence" value="ECO:0007669"/>
    <property type="project" value="UniProtKB-KW"/>
</dbReference>
<dbReference type="GO" id="GO:0000981">
    <property type="term" value="F:DNA-binding transcription factor activity, RNA polymerase II-specific"/>
    <property type="evidence" value="ECO:0007669"/>
    <property type="project" value="TreeGrafter"/>
</dbReference>
<dbReference type="OrthoDB" id="6508643at2759"/>
<keyword evidence="14" id="KW-1185">Reference proteome</keyword>
<dbReference type="InterPro" id="IPR027756">
    <property type="entry name" value="Ovo-like"/>
</dbReference>
<dbReference type="EMBL" id="MU825418">
    <property type="protein sequence ID" value="KAJ7390322.1"/>
    <property type="molecule type" value="Genomic_DNA"/>
</dbReference>
<feature type="domain" description="C2H2-type" evidence="12">
    <location>
        <begin position="273"/>
        <end position="300"/>
    </location>
</feature>
<name>A0A9W9ZYP3_9CNID</name>
<evidence type="ECO:0000256" key="6">
    <source>
        <dbReference type="ARBA" id="ARBA00023015"/>
    </source>
</evidence>
<dbReference type="PANTHER" id="PTHR10032">
    <property type="entry name" value="ZINC FINGER PROTEIN WITH KRAB AND SCAN DOMAINS"/>
    <property type="match status" value="1"/>
</dbReference>
<dbReference type="Proteomes" id="UP001163046">
    <property type="component" value="Unassembled WGS sequence"/>
</dbReference>
<evidence type="ECO:0000313" key="14">
    <source>
        <dbReference type="Proteomes" id="UP001163046"/>
    </source>
</evidence>
<feature type="domain" description="C2H2-type" evidence="12">
    <location>
        <begin position="329"/>
        <end position="352"/>
    </location>
</feature>
<dbReference type="SMART" id="SM00355">
    <property type="entry name" value="ZnF_C2H2"/>
    <property type="match status" value="4"/>
</dbReference>
<feature type="domain" description="C2H2-type" evidence="12">
    <location>
        <begin position="301"/>
        <end position="328"/>
    </location>
</feature>
<dbReference type="FunFam" id="3.30.160.60:FF:000325">
    <property type="entry name" value="ZFP90 zinc finger protein"/>
    <property type="match status" value="1"/>
</dbReference>
<feature type="compositionally biased region" description="Basic and acidic residues" evidence="11">
    <location>
        <begin position="34"/>
        <end position="49"/>
    </location>
</feature>
<keyword evidence="2" id="KW-0479">Metal-binding</keyword>
<keyword evidence="6" id="KW-0805">Transcription regulation</keyword>
<dbReference type="FunFam" id="3.30.160.60:FF:000452">
    <property type="entry name" value="Transcription factor Ovo-like 2"/>
    <property type="match status" value="1"/>
</dbReference>
<evidence type="ECO:0000256" key="1">
    <source>
        <dbReference type="ARBA" id="ARBA00004123"/>
    </source>
</evidence>
<keyword evidence="8" id="KW-0804">Transcription</keyword>
<evidence type="ECO:0000256" key="2">
    <source>
        <dbReference type="ARBA" id="ARBA00022723"/>
    </source>
</evidence>
<organism evidence="13 14">
    <name type="scientific">Desmophyllum pertusum</name>
    <dbReference type="NCBI Taxonomy" id="174260"/>
    <lineage>
        <taxon>Eukaryota</taxon>
        <taxon>Metazoa</taxon>
        <taxon>Cnidaria</taxon>
        <taxon>Anthozoa</taxon>
        <taxon>Hexacorallia</taxon>
        <taxon>Scleractinia</taxon>
        <taxon>Caryophylliina</taxon>
        <taxon>Caryophylliidae</taxon>
        <taxon>Desmophyllum</taxon>
    </lineage>
</organism>
<dbReference type="InterPro" id="IPR013087">
    <property type="entry name" value="Znf_C2H2_type"/>
</dbReference>
<feature type="region of interest" description="Disordered" evidence="11">
    <location>
        <begin position="1"/>
        <end position="104"/>
    </location>
</feature>
<keyword evidence="3" id="KW-0677">Repeat</keyword>
<evidence type="ECO:0000256" key="8">
    <source>
        <dbReference type="ARBA" id="ARBA00023163"/>
    </source>
</evidence>
<feature type="compositionally biased region" description="Polar residues" evidence="11">
    <location>
        <begin position="79"/>
        <end position="92"/>
    </location>
</feature>
<evidence type="ECO:0000259" key="12">
    <source>
        <dbReference type="PROSITE" id="PS50157"/>
    </source>
</evidence>
<evidence type="ECO:0000256" key="7">
    <source>
        <dbReference type="ARBA" id="ARBA00023125"/>
    </source>
</evidence>
<proteinExistence type="predicted"/>
<dbReference type="PROSITE" id="PS00028">
    <property type="entry name" value="ZINC_FINGER_C2H2_1"/>
    <property type="match status" value="4"/>
</dbReference>
<dbReference type="PANTHER" id="PTHR10032:SF271">
    <property type="entry name" value="RH12261P-RELATED"/>
    <property type="match status" value="1"/>
</dbReference>
<dbReference type="Pfam" id="PF00096">
    <property type="entry name" value="zf-C2H2"/>
    <property type="match status" value="3"/>
</dbReference>
<evidence type="ECO:0000256" key="10">
    <source>
        <dbReference type="PROSITE-ProRule" id="PRU00042"/>
    </source>
</evidence>
<evidence type="ECO:0000256" key="5">
    <source>
        <dbReference type="ARBA" id="ARBA00022833"/>
    </source>
</evidence>
<dbReference type="FunFam" id="3.30.160.60:FF:003568">
    <property type="entry name" value="Predicted protein"/>
    <property type="match status" value="1"/>
</dbReference>
<comment type="caution">
    <text evidence="13">The sequence shown here is derived from an EMBL/GenBank/DDBJ whole genome shotgun (WGS) entry which is preliminary data.</text>
</comment>
<dbReference type="AlphaFoldDB" id="A0A9W9ZYP3"/>
<reference evidence="13" key="1">
    <citation type="submission" date="2023-01" db="EMBL/GenBank/DDBJ databases">
        <title>Genome assembly of the deep-sea coral Lophelia pertusa.</title>
        <authorList>
            <person name="Herrera S."/>
            <person name="Cordes E."/>
        </authorList>
    </citation>
    <scope>NUCLEOTIDE SEQUENCE</scope>
    <source>
        <strain evidence="13">USNM1676648</strain>
        <tissue evidence="13">Polyp</tissue>
    </source>
</reference>
<dbReference type="GO" id="GO:0005634">
    <property type="term" value="C:nucleus"/>
    <property type="evidence" value="ECO:0007669"/>
    <property type="project" value="UniProtKB-SubCell"/>
</dbReference>
<sequence>MPKSFLVKNKKGRRGEDGEVVEAGKPVQCDENNPDEKHPTSPEGMKEAELMDEEETERVEYKDSLLSKDSEEEEEEEMTTSIPRSQCESDGYTTEPDEKREATIERSNSCNDLCWWSSISSRYELQNLPPPPKLISSVPRNGLSKVHHSHPSEQHSIITLNQRHHFPLTANSFGVVNFHEHRVPSIPESIPVRASLDGLREVSLSLRHVSEAHRESSLCPSIPQPSPAPQFNGNHFFIHSHPFLTSHQQQECLTNLQNKDQARKGSESDETKYKCEICNSSFTLQRLLNRHMKTHSFYKRYHCQFCTKGFNDTFDLKRHIRTHTGIKPFKCSRCDKSFTQRCSLEAHMTRVHGVVHKFGFRERRSKMFVCEDCGGTYTENSDFMKHLHEFHPETEKIMRARRNGGFAPKIKDDSC</sequence>
<comment type="subcellular location">
    <subcellularLocation>
        <location evidence="1">Nucleus</location>
    </subcellularLocation>
</comment>
<feature type="compositionally biased region" description="Basic and acidic residues" evidence="11">
    <location>
        <begin position="58"/>
        <end position="69"/>
    </location>
</feature>
<keyword evidence="7" id="KW-0238">DNA-binding</keyword>
<dbReference type="Gene3D" id="3.30.160.60">
    <property type="entry name" value="Classic Zinc Finger"/>
    <property type="match status" value="3"/>
</dbReference>
<evidence type="ECO:0000256" key="9">
    <source>
        <dbReference type="ARBA" id="ARBA00023242"/>
    </source>
</evidence>
<protein>
    <recommendedName>
        <fullName evidence="12">C2H2-type domain-containing protein</fullName>
    </recommendedName>
</protein>
<dbReference type="GO" id="GO:0000978">
    <property type="term" value="F:RNA polymerase II cis-regulatory region sequence-specific DNA binding"/>
    <property type="evidence" value="ECO:0007669"/>
    <property type="project" value="TreeGrafter"/>
</dbReference>
<accession>A0A9W9ZYP3</accession>
<dbReference type="PROSITE" id="PS50157">
    <property type="entry name" value="ZINC_FINGER_C2H2_2"/>
    <property type="match status" value="4"/>
</dbReference>
<keyword evidence="9" id="KW-0539">Nucleus</keyword>
<evidence type="ECO:0000256" key="11">
    <source>
        <dbReference type="SAM" id="MobiDB-lite"/>
    </source>
</evidence>
<keyword evidence="4 10" id="KW-0863">Zinc-finger</keyword>
<evidence type="ECO:0000256" key="3">
    <source>
        <dbReference type="ARBA" id="ARBA00022737"/>
    </source>
</evidence>
<keyword evidence="5" id="KW-0862">Zinc</keyword>
<gene>
    <name evidence="13" type="ORF">OS493_026198</name>
</gene>
<feature type="domain" description="C2H2-type" evidence="12">
    <location>
        <begin position="368"/>
        <end position="396"/>
    </location>
</feature>
<dbReference type="SUPFAM" id="SSF57667">
    <property type="entry name" value="beta-beta-alpha zinc fingers"/>
    <property type="match status" value="2"/>
</dbReference>
<evidence type="ECO:0000256" key="4">
    <source>
        <dbReference type="ARBA" id="ARBA00022771"/>
    </source>
</evidence>
<evidence type="ECO:0000313" key="13">
    <source>
        <dbReference type="EMBL" id="KAJ7390322.1"/>
    </source>
</evidence>